<dbReference type="Pfam" id="PF00854">
    <property type="entry name" value="PTR2"/>
    <property type="match status" value="1"/>
</dbReference>
<dbReference type="InterPro" id="IPR000109">
    <property type="entry name" value="POT_fam"/>
</dbReference>
<evidence type="ECO:0000256" key="5">
    <source>
        <dbReference type="ARBA" id="ARBA00023136"/>
    </source>
</evidence>
<proteinExistence type="inferred from homology"/>
<evidence type="ECO:0000256" key="2">
    <source>
        <dbReference type="ARBA" id="ARBA00005982"/>
    </source>
</evidence>
<feature type="transmembrane region" description="Helical" evidence="6">
    <location>
        <begin position="372"/>
        <end position="392"/>
    </location>
</feature>
<feature type="transmembrane region" description="Helical" evidence="6">
    <location>
        <begin position="34"/>
        <end position="57"/>
    </location>
</feature>
<evidence type="ECO:0000313" key="8">
    <source>
        <dbReference type="Proteomes" id="UP000886520"/>
    </source>
</evidence>
<evidence type="ECO:0000256" key="4">
    <source>
        <dbReference type="ARBA" id="ARBA00022989"/>
    </source>
</evidence>
<evidence type="ECO:0000256" key="3">
    <source>
        <dbReference type="ARBA" id="ARBA00022692"/>
    </source>
</evidence>
<keyword evidence="3 6" id="KW-0812">Transmembrane</keyword>
<dbReference type="GO" id="GO:0006857">
    <property type="term" value="P:oligopeptide transport"/>
    <property type="evidence" value="ECO:0007669"/>
    <property type="project" value="InterPro"/>
</dbReference>
<feature type="transmembrane region" description="Helical" evidence="6">
    <location>
        <begin position="103"/>
        <end position="125"/>
    </location>
</feature>
<feature type="transmembrane region" description="Helical" evidence="6">
    <location>
        <begin position="77"/>
        <end position="96"/>
    </location>
</feature>
<comment type="similarity">
    <text evidence="2">Belongs to the major facilitator superfamily. Proton-dependent oligopeptide transporter (POT/PTR) (TC 2.A.17) family.</text>
</comment>
<keyword evidence="8" id="KW-1185">Reference proteome</keyword>
<dbReference type="CDD" id="cd17351">
    <property type="entry name" value="MFS_NPF"/>
    <property type="match status" value="1"/>
</dbReference>
<feature type="transmembrane region" description="Helical" evidence="6">
    <location>
        <begin position="215"/>
        <end position="234"/>
    </location>
</feature>
<feature type="transmembrane region" description="Helical" evidence="6">
    <location>
        <begin position="185"/>
        <end position="209"/>
    </location>
</feature>
<reference evidence="7" key="1">
    <citation type="submission" date="2021-01" db="EMBL/GenBank/DDBJ databases">
        <title>Adiantum capillus-veneris genome.</title>
        <authorList>
            <person name="Fang Y."/>
            <person name="Liao Q."/>
        </authorList>
    </citation>
    <scope>NUCLEOTIDE SEQUENCE</scope>
    <source>
        <strain evidence="7">H3</strain>
        <tissue evidence="7">Leaf</tissue>
    </source>
</reference>
<keyword evidence="5 6" id="KW-0472">Membrane</keyword>
<dbReference type="InterPro" id="IPR018456">
    <property type="entry name" value="PTR2_symporter_CS"/>
</dbReference>
<feature type="transmembrane region" description="Helical" evidence="6">
    <location>
        <begin position="145"/>
        <end position="164"/>
    </location>
</feature>
<accession>A0A9D4UQI1</accession>
<comment type="caution">
    <text evidence="7">The sequence shown here is derived from an EMBL/GenBank/DDBJ whole genome shotgun (WGS) entry which is preliminary data.</text>
</comment>
<feature type="transmembrane region" description="Helical" evidence="6">
    <location>
        <begin position="498"/>
        <end position="521"/>
    </location>
</feature>
<name>A0A9D4UQI1_ADICA</name>
<keyword evidence="4 6" id="KW-1133">Transmembrane helix</keyword>
<organism evidence="7 8">
    <name type="scientific">Adiantum capillus-veneris</name>
    <name type="common">Maidenhair fern</name>
    <dbReference type="NCBI Taxonomy" id="13818"/>
    <lineage>
        <taxon>Eukaryota</taxon>
        <taxon>Viridiplantae</taxon>
        <taxon>Streptophyta</taxon>
        <taxon>Embryophyta</taxon>
        <taxon>Tracheophyta</taxon>
        <taxon>Polypodiopsida</taxon>
        <taxon>Polypodiidae</taxon>
        <taxon>Polypodiales</taxon>
        <taxon>Pteridineae</taxon>
        <taxon>Pteridaceae</taxon>
        <taxon>Vittarioideae</taxon>
        <taxon>Adiantum</taxon>
    </lineage>
</organism>
<dbReference type="Gene3D" id="1.20.1250.20">
    <property type="entry name" value="MFS general substrate transporter like domains"/>
    <property type="match status" value="1"/>
</dbReference>
<dbReference type="OrthoDB" id="8904098at2759"/>
<sequence length="590" mass="65530">MDVEKLGNANSEANTNNYFFFFNRKIAKGGWRSALLILGVEVCERLATLGIGMNLVLYLHNQMHLPIPTSANAVTNFFGASFITCLLGGFVADTYLGRYGTIIVGASIQLIGIILMVFSATLPTLSPPPCEGMTCKPANTQQQAVLFGALYLIALGTGGVKSCVSGLGADQFNEEEEEGRKMMQSFFNWFGVGLSMASVLAVTVLAYLQDNMGHGVGYSISAACITLSLSLFLLGSPLYNSKPPIGSPLSLIARIFLDALRNRHLQPPPLVPNQLEHDHHPSNKPSIIHTKQFLFLDKAALSRQCANDFTGKERNVWIPSSLERVEEVKKFLRLLPILATTIIFWTGNAQMITFSTEQAATLDRRLGKSFSIPPTSLHVFVQLGCIITLIFYDKVMIPIARKWRRNDEGITSLQRIGIGLFFAMISMVVASFIERKRLKLANQLQLLDGLKNELPLSAFYLTPQYCLVGIGEAFGYIGQLEFFFTESPDRMRSLGTGLSLSTISLGFFLSSALVDSVNRWTKHGSHPGWITNDLNTSRLDYFYLFIAFCSLISFLAYLACSYWYVYDDKRGLHKSHSREEPLCNSDNFKE</sequence>
<dbReference type="PANTHER" id="PTHR11654">
    <property type="entry name" value="OLIGOPEPTIDE TRANSPORTER-RELATED"/>
    <property type="match status" value="1"/>
</dbReference>
<feature type="transmembrane region" description="Helical" evidence="6">
    <location>
        <begin position="331"/>
        <end position="352"/>
    </location>
</feature>
<evidence type="ECO:0000256" key="1">
    <source>
        <dbReference type="ARBA" id="ARBA00004141"/>
    </source>
</evidence>
<comment type="subcellular location">
    <subcellularLocation>
        <location evidence="1">Membrane</location>
        <topology evidence="1">Multi-pass membrane protein</topology>
    </subcellularLocation>
</comment>
<feature type="transmembrane region" description="Helical" evidence="6">
    <location>
        <begin position="413"/>
        <end position="433"/>
    </location>
</feature>
<dbReference type="Proteomes" id="UP000886520">
    <property type="component" value="Chromosome 13"/>
</dbReference>
<dbReference type="GO" id="GO:0022857">
    <property type="term" value="F:transmembrane transporter activity"/>
    <property type="evidence" value="ECO:0007669"/>
    <property type="project" value="InterPro"/>
</dbReference>
<dbReference type="AlphaFoldDB" id="A0A9D4UQI1"/>
<dbReference type="EMBL" id="JABFUD020000013">
    <property type="protein sequence ID" value="KAI5071583.1"/>
    <property type="molecule type" value="Genomic_DNA"/>
</dbReference>
<dbReference type="SUPFAM" id="SSF103473">
    <property type="entry name" value="MFS general substrate transporter"/>
    <property type="match status" value="1"/>
</dbReference>
<evidence type="ECO:0000313" key="7">
    <source>
        <dbReference type="EMBL" id="KAI5071583.1"/>
    </source>
</evidence>
<dbReference type="InterPro" id="IPR036259">
    <property type="entry name" value="MFS_trans_sf"/>
</dbReference>
<dbReference type="PROSITE" id="PS01022">
    <property type="entry name" value="PTR2_1"/>
    <property type="match status" value="1"/>
</dbReference>
<feature type="transmembrane region" description="Helical" evidence="6">
    <location>
        <begin position="541"/>
        <end position="565"/>
    </location>
</feature>
<dbReference type="GO" id="GO:0016020">
    <property type="term" value="C:membrane"/>
    <property type="evidence" value="ECO:0007669"/>
    <property type="project" value="UniProtKB-SubCell"/>
</dbReference>
<gene>
    <name evidence="7" type="ORF">GOP47_0013834</name>
</gene>
<evidence type="ECO:0000256" key="6">
    <source>
        <dbReference type="SAM" id="Phobius"/>
    </source>
</evidence>
<feature type="transmembrane region" description="Helical" evidence="6">
    <location>
        <begin position="458"/>
        <end position="477"/>
    </location>
</feature>
<protein>
    <submittedName>
        <fullName evidence="7">Uncharacterized protein</fullName>
    </submittedName>
</protein>